<dbReference type="GO" id="GO:0031902">
    <property type="term" value="C:late endosome membrane"/>
    <property type="evidence" value="ECO:0007669"/>
    <property type="project" value="UniProtKB-SubCell"/>
</dbReference>
<comment type="similarity">
    <text evidence="6 22">Belongs to the copper transporter (Ctr) (TC 1.A.56) family. SLC31A subfamily.</text>
</comment>
<evidence type="ECO:0000256" key="19">
    <source>
        <dbReference type="ARBA" id="ARBA00036192"/>
    </source>
</evidence>
<evidence type="ECO:0000256" key="22">
    <source>
        <dbReference type="RuleBase" id="RU367022"/>
    </source>
</evidence>
<keyword evidence="24" id="KW-1185">Reference proteome</keyword>
<evidence type="ECO:0000256" key="18">
    <source>
        <dbReference type="ARBA" id="ARBA00023157"/>
    </source>
</evidence>
<evidence type="ECO:0000256" key="5">
    <source>
        <dbReference type="ARBA" id="ARBA00004554"/>
    </source>
</evidence>
<keyword evidence="14 22" id="KW-0186">Copper</keyword>
<proteinExistence type="inferred from homology"/>
<name>A0A8X7WU47_POLSE</name>
<dbReference type="GO" id="GO:0031901">
    <property type="term" value="C:early endosome membrane"/>
    <property type="evidence" value="ECO:0007669"/>
    <property type="project" value="UniProtKB-SubCell"/>
</dbReference>
<keyword evidence="10 22" id="KW-0812">Transmembrane</keyword>
<comment type="catalytic activity">
    <reaction evidence="20">
        <text>Ag(+)(out) = Ag(+)(in)</text>
        <dbReference type="Rhea" id="RHEA:75207"/>
        <dbReference type="ChEBI" id="CHEBI:49468"/>
    </reaction>
</comment>
<evidence type="ECO:0000256" key="2">
    <source>
        <dbReference type="ARBA" id="ARBA00004195"/>
    </source>
</evidence>
<sequence>MYTRSNSLVLSLSAEDCRMKPLYYIGAPRRTEPEIFTFEPFPETDQNLERRRSSLQRSRRRAPRVMYPSKVKKYLPPPEKSLVKRWLIVLFLVVLWQIYTEEPCQETPSSSDDTRDAGAALSGDLLFNEYQVLSFISADVHIPEMDTLTEEPQAEQEPPEVQNSTCPDPDSYTCWVAMLYQSLCWLLIMAHDHMHMDMEHDVTTMAMSHTAHVHTPSSPDSGGHQDHNMNMMMHMTFYLGYQNVELLFSGLVINSAGEMVGACIAVFLLAIFYEGLKIGREILLRRSQVSVRYNSMPVPGPNGSMLMETHKTVGQQMISFPHLLQTLLHIIQVVVSYFLMLVFMTYNGYLCMAVALGAGTGYFLFSWKKAVVVDITEHCH</sequence>
<accession>A0A8X7WU47</accession>
<evidence type="ECO:0000256" key="17">
    <source>
        <dbReference type="ARBA" id="ARBA00023136"/>
    </source>
</evidence>
<dbReference type="EMBL" id="JAATIS010009265">
    <property type="protein sequence ID" value="KAG2455619.1"/>
    <property type="molecule type" value="Genomic_DNA"/>
</dbReference>
<evidence type="ECO:0000256" key="10">
    <source>
        <dbReference type="ARBA" id="ARBA00022692"/>
    </source>
</evidence>
<dbReference type="AlphaFoldDB" id="A0A8X7WU47"/>
<dbReference type="PRINTS" id="PR02100">
    <property type="entry name" value="GENEIEX1"/>
</dbReference>
<evidence type="ECO:0000256" key="21">
    <source>
        <dbReference type="ARBA" id="ARBA00037299"/>
    </source>
</evidence>
<keyword evidence="15 22" id="KW-0406">Ion transport</keyword>
<keyword evidence="8" id="KW-1003">Cell membrane</keyword>
<comment type="catalytic activity">
    <reaction evidence="19">
        <text>Cu(+)(out) = Cu(+)(in)</text>
        <dbReference type="Rhea" id="RHEA:75211"/>
        <dbReference type="ChEBI" id="CHEBI:49552"/>
    </reaction>
</comment>
<evidence type="ECO:0000313" key="23">
    <source>
        <dbReference type="EMBL" id="KAG2455619.1"/>
    </source>
</evidence>
<comment type="function">
    <text evidence="21">Mobilizes copper(1+) out of the endosomal compartment, making copper(1+) available for export out of the cells.</text>
</comment>
<dbReference type="InterPro" id="IPR007274">
    <property type="entry name" value="Cop_transporter"/>
</dbReference>
<evidence type="ECO:0000256" key="8">
    <source>
        <dbReference type="ARBA" id="ARBA00022475"/>
    </source>
</evidence>
<evidence type="ECO:0000256" key="3">
    <source>
        <dbReference type="ARBA" id="ARBA00004424"/>
    </source>
</evidence>
<dbReference type="GO" id="GO:0055038">
    <property type="term" value="C:recycling endosome membrane"/>
    <property type="evidence" value="ECO:0007669"/>
    <property type="project" value="UniProtKB-SubCell"/>
</dbReference>
<evidence type="ECO:0000256" key="16">
    <source>
        <dbReference type="ARBA" id="ARBA00023097"/>
    </source>
</evidence>
<keyword evidence="13 22" id="KW-1133">Transmembrane helix</keyword>
<feature type="transmembrane region" description="Helical" evidence="22">
    <location>
        <begin position="320"/>
        <end position="340"/>
    </location>
</feature>
<evidence type="ECO:0000256" key="4">
    <source>
        <dbReference type="ARBA" id="ARBA00004520"/>
    </source>
</evidence>
<dbReference type="GO" id="GO:0005375">
    <property type="term" value="F:copper ion transmembrane transporter activity"/>
    <property type="evidence" value="ECO:0007669"/>
    <property type="project" value="UniProtKB-UniRule"/>
</dbReference>
<organism evidence="23 24">
    <name type="scientific">Polypterus senegalus</name>
    <name type="common">Senegal bichir</name>
    <dbReference type="NCBI Taxonomy" id="55291"/>
    <lineage>
        <taxon>Eukaryota</taxon>
        <taxon>Metazoa</taxon>
        <taxon>Chordata</taxon>
        <taxon>Craniata</taxon>
        <taxon>Vertebrata</taxon>
        <taxon>Euteleostomi</taxon>
        <taxon>Actinopterygii</taxon>
        <taxon>Polypteriformes</taxon>
        <taxon>Polypteridae</taxon>
        <taxon>Polypterus</taxon>
    </lineage>
</organism>
<protein>
    <recommendedName>
        <fullName evidence="22">Copper transport protein</fullName>
    </recommendedName>
</protein>
<evidence type="ECO:0000313" key="24">
    <source>
        <dbReference type="Proteomes" id="UP000886611"/>
    </source>
</evidence>
<evidence type="ECO:0000256" key="14">
    <source>
        <dbReference type="ARBA" id="ARBA00023008"/>
    </source>
</evidence>
<keyword evidence="12 22" id="KW-0187">Copper transport</keyword>
<keyword evidence="16" id="KW-0558">Oxidation</keyword>
<evidence type="ECO:0000256" key="20">
    <source>
        <dbReference type="ARBA" id="ARBA00036430"/>
    </source>
</evidence>
<evidence type="ECO:0000256" key="11">
    <source>
        <dbReference type="ARBA" id="ARBA00022753"/>
    </source>
</evidence>
<feature type="transmembrane region" description="Helical" evidence="22">
    <location>
        <begin position="259"/>
        <end position="276"/>
    </location>
</feature>
<reference evidence="23 24" key="1">
    <citation type="journal article" date="2021" name="Cell">
        <title>Tracing the genetic footprints of vertebrate landing in non-teleost ray-finned fishes.</title>
        <authorList>
            <person name="Bi X."/>
            <person name="Wang K."/>
            <person name="Yang L."/>
            <person name="Pan H."/>
            <person name="Jiang H."/>
            <person name="Wei Q."/>
            <person name="Fang M."/>
            <person name="Yu H."/>
            <person name="Zhu C."/>
            <person name="Cai Y."/>
            <person name="He Y."/>
            <person name="Gan X."/>
            <person name="Zeng H."/>
            <person name="Yu D."/>
            <person name="Zhu Y."/>
            <person name="Jiang H."/>
            <person name="Qiu Q."/>
            <person name="Yang H."/>
            <person name="Zhang Y.E."/>
            <person name="Wang W."/>
            <person name="Zhu M."/>
            <person name="He S."/>
            <person name="Zhang G."/>
        </authorList>
    </citation>
    <scope>NUCLEOTIDE SEQUENCE [LARGE SCALE GENOMIC DNA]</scope>
    <source>
        <strain evidence="23">Bchr_013</strain>
    </source>
</reference>
<feature type="transmembrane region" description="Helical" evidence="22">
    <location>
        <begin position="346"/>
        <end position="365"/>
    </location>
</feature>
<evidence type="ECO:0000256" key="13">
    <source>
        <dbReference type="ARBA" id="ARBA00022989"/>
    </source>
</evidence>
<dbReference type="Proteomes" id="UP000886611">
    <property type="component" value="Unassembled WGS sequence"/>
</dbReference>
<evidence type="ECO:0000256" key="15">
    <source>
        <dbReference type="ARBA" id="ARBA00023065"/>
    </source>
</evidence>
<keyword evidence="11" id="KW-0967">Endosome</keyword>
<dbReference type="PANTHER" id="PTHR12483">
    <property type="entry name" value="SOLUTE CARRIER FAMILY 31 COPPER TRANSPORTERS"/>
    <property type="match status" value="1"/>
</dbReference>
<dbReference type="Pfam" id="PF04145">
    <property type="entry name" value="Ctr"/>
    <property type="match status" value="1"/>
</dbReference>
<evidence type="ECO:0000256" key="9">
    <source>
        <dbReference type="ARBA" id="ARBA00022553"/>
    </source>
</evidence>
<comment type="subcellular location">
    <subcellularLocation>
        <location evidence="3">Apical cell membrane</location>
        <topology evidence="3">Multi-pass membrane protein</topology>
    </subcellularLocation>
    <subcellularLocation>
        <location evidence="5">Basolateral cell membrane</location>
        <topology evidence="5">Multi-pass membrane protein</topology>
    </subcellularLocation>
    <subcellularLocation>
        <location evidence="4">Early endosome membrane</location>
        <topology evidence="4">Multi-pass membrane protein</topology>
    </subcellularLocation>
    <subcellularLocation>
        <location evidence="1">Late endosome membrane</location>
        <topology evidence="1">Multi-pass membrane protein</topology>
    </subcellularLocation>
    <subcellularLocation>
        <location evidence="22">Membrane</location>
        <topology evidence="22">Multi-pass membrane protein</topology>
    </subcellularLocation>
    <subcellularLocation>
        <location evidence="2">Recycling endosome membrane</location>
        <topology evidence="2">Multi-pass membrane protein</topology>
    </subcellularLocation>
</comment>
<dbReference type="GO" id="GO:0016324">
    <property type="term" value="C:apical plasma membrane"/>
    <property type="evidence" value="ECO:0007669"/>
    <property type="project" value="UniProtKB-SubCell"/>
</dbReference>
<evidence type="ECO:0000256" key="7">
    <source>
        <dbReference type="ARBA" id="ARBA00022448"/>
    </source>
</evidence>
<keyword evidence="17 22" id="KW-0472">Membrane</keyword>
<feature type="non-terminal residue" evidence="23">
    <location>
        <position position="380"/>
    </location>
</feature>
<evidence type="ECO:0000256" key="1">
    <source>
        <dbReference type="ARBA" id="ARBA00004107"/>
    </source>
</evidence>
<gene>
    <name evidence="23" type="primary">Slc31a1</name>
    <name evidence="23" type="ORF">GTO96_0006685</name>
</gene>
<evidence type="ECO:0000256" key="12">
    <source>
        <dbReference type="ARBA" id="ARBA00022796"/>
    </source>
</evidence>
<keyword evidence="7 22" id="KW-0813">Transport</keyword>
<comment type="caution">
    <text evidence="23">The sequence shown here is derived from an EMBL/GenBank/DDBJ whole genome shotgun (WGS) entry which is preliminary data.</text>
</comment>
<keyword evidence="18" id="KW-1015">Disulfide bond</keyword>
<dbReference type="InterPro" id="IPR024829">
    <property type="entry name" value="IEX-1"/>
</dbReference>
<dbReference type="PANTHER" id="PTHR12483:SF22">
    <property type="entry name" value="HIGH AFFINITY COPPER UPTAKE PROTEIN 1"/>
    <property type="match status" value="1"/>
</dbReference>
<dbReference type="GO" id="GO:0016323">
    <property type="term" value="C:basolateral plasma membrane"/>
    <property type="evidence" value="ECO:0007669"/>
    <property type="project" value="UniProtKB-SubCell"/>
</dbReference>
<evidence type="ECO:0000256" key="6">
    <source>
        <dbReference type="ARBA" id="ARBA00006921"/>
    </source>
</evidence>
<dbReference type="GO" id="GO:0043066">
    <property type="term" value="P:negative regulation of apoptotic process"/>
    <property type="evidence" value="ECO:0007669"/>
    <property type="project" value="InterPro"/>
</dbReference>
<feature type="non-terminal residue" evidence="23">
    <location>
        <position position="1"/>
    </location>
</feature>
<keyword evidence="9" id="KW-0597">Phosphoprotein</keyword>